<dbReference type="GO" id="GO:0000462">
    <property type="term" value="P:maturation of SSU-rRNA from tricistronic rRNA transcript (SSU-rRNA, 5.8S rRNA, LSU-rRNA)"/>
    <property type="evidence" value="ECO:0007669"/>
    <property type="project" value="TreeGrafter"/>
</dbReference>
<feature type="repeat" description="WD" evidence="9">
    <location>
        <begin position="329"/>
        <end position="370"/>
    </location>
</feature>
<feature type="compositionally biased region" description="Basic and acidic residues" evidence="10">
    <location>
        <begin position="543"/>
        <end position="584"/>
    </location>
</feature>
<dbReference type="PROSITE" id="PS50082">
    <property type="entry name" value="WD_REPEATS_2"/>
    <property type="match status" value="1"/>
</dbReference>
<dbReference type="Pfam" id="PF08149">
    <property type="entry name" value="BING4CT"/>
    <property type="match status" value="1"/>
</dbReference>
<reference evidence="12" key="1">
    <citation type="submission" date="2023-08" db="EMBL/GenBank/DDBJ databases">
        <title>Chromosome-level Genome Assembly of mud carp (Cirrhinus molitorella).</title>
        <authorList>
            <person name="Liu H."/>
        </authorList>
    </citation>
    <scope>NUCLEOTIDE SEQUENCE</scope>
    <source>
        <strain evidence="12">Prfri</strain>
        <tissue evidence="12">Muscle</tissue>
    </source>
</reference>
<gene>
    <name evidence="12" type="ORF">Q8A67_010493</name>
</gene>
<dbReference type="InterPro" id="IPR036322">
    <property type="entry name" value="WD40_repeat_dom_sf"/>
</dbReference>
<protein>
    <recommendedName>
        <fullName evidence="8">WD repeat-containing protein 46</fullName>
    </recommendedName>
</protein>
<evidence type="ECO:0000256" key="10">
    <source>
        <dbReference type="SAM" id="MobiDB-lite"/>
    </source>
</evidence>
<accession>A0AA88PPX8</accession>
<keyword evidence="3 9" id="KW-0853">WD repeat</keyword>
<dbReference type="InterPro" id="IPR012952">
    <property type="entry name" value="BING4_C_dom"/>
</dbReference>
<dbReference type="InterPro" id="IPR015943">
    <property type="entry name" value="WD40/YVTN_repeat-like_dom_sf"/>
</dbReference>
<evidence type="ECO:0000256" key="1">
    <source>
        <dbReference type="ARBA" id="ARBA00004604"/>
    </source>
</evidence>
<comment type="subunit">
    <text evidence="7">Part of the small subunit (SSU) processome, composed of more than 70 proteins and the RNA chaperone small nucleolar RNA (snoRNA) U3. Interacts with DDX21, NCL, NOP2 and EBNA1BP2.</text>
</comment>
<evidence type="ECO:0000256" key="5">
    <source>
        <dbReference type="ARBA" id="ARBA00023242"/>
    </source>
</evidence>
<dbReference type="EMBL" id="JAUYZG010000009">
    <property type="protein sequence ID" value="KAK2899075.1"/>
    <property type="molecule type" value="Genomic_DNA"/>
</dbReference>
<dbReference type="GO" id="GO:0032040">
    <property type="term" value="C:small-subunit processome"/>
    <property type="evidence" value="ECO:0007669"/>
    <property type="project" value="TreeGrafter"/>
</dbReference>
<feature type="region of interest" description="Disordered" evidence="10">
    <location>
        <begin position="519"/>
        <end position="594"/>
    </location>
</feature>
<evidence type="ECO:0000256" key="8">
    <source>
        <dbReference type="ARBA" id="ARBA00070552"/>
    </source>
</evidence>
<dbReference type="Proteomes" id="UP001187343">
    <property type="component" value="Unassembled WGS sequence"/>
</dbReference>
<evidence type="ECO:0000256" key="2">
    <source>
        <dbReference type="ARBA" id="ARBA00022553"/>
    </source>
</evidence>
<keyword evidence="13" id="KW-1185">Reference proteome</keyword>
<keyword evidence="2" id="KW-0597">Phosphoprotein</keyword>
<evidence type="ECO:0000256" key="3">
    <source>
        <dbReference type="ARBA" id="ARBA00022574"/>
    </source>
</evidence>
<evidence type="ECO:0000256" key="6">
    <source>
        <dbReference type="ARBA" id="ARBA00059061"/>
    </source>
</evidence>
<keyword evidence="4" id="KW-0677">Repeat</keyword>
<dbReference type="FunFam" id="2.130.10.10:FF:000128">
    <property type="entry name" value="WD repeat domain 46"/>
    <property type="match status" value="1"/>
</dbReference>
<dbReference type="PANTHER" id="PTHR14085:SF3">
    <property type="entry name" value="WD REPEAT-CONTAINING PROTEIN 46"/>
    <property type="match status" value="1"/>
</dbReference>
<sequence length="594" mass="67441">MAALTPEVLTSNVTHVGKMNKKKPPKRYWEETDEKRPEEEQGTTRRKQNKSTAKVRSSKWKNDETLEKEDPFPGEAPIPKKKLQKFMRGKKYNVHAEANQKVKEAIMSSEAMTEFAQKQAARYDLLLPEDAGFLEGDEDEDTNTISQDDIADAVDITSGSKYFNLHLSQFGPYRLDYSRTGRHLLVGGKKGHVACINWQSKDLMCEMNVMETVNDVKWLHTEAMFAVAQKKWLYIYDSKGVELHCVKKFNDLLRMQFLPYHFLLATTSATGFLQYLDVSIGKEVAAICTKMGRLDVMSQNPHNAVIHLGHSNGTVSLWSPIQKEPLVKMLCHRGAVRSLTVDKTGTYMVTSGLDRKLKVYDIRAFKTLHSCVLPAGASCLSLSQRGLLSAATGDIVQVYQNILGSSPVSKPYMAHRLRGQIWGLAYCPFEDVLGIGHGEGFTSMIVPGAGEPNFDALDTNPFRSSKQRQEWEVKALLEKVQPELICLDPGQLSKVDLVSFEQKHKERIAALGFDPMEKDRFKPRKKTKGRSSAGNIEKIKRKVAYEDQRDEIRQSIEERTEREKELTQKSMEKEDLGNKSTLDRFKKRKYPQQQ</sequence>
<evidence type="ECO:0000256" key="4">
    <source>
        <dbReference type="ARBA" id="ARBA00022737"/>
    </source>
</evidence>
<comment type="function">
    <text evidence="6">Scaffold component of the nucleolar structure. Required for localization of DDX21 and NCL to the granular compartment of the nucleolus. Part of the small subunit (SSU) processome, first precursor of the small eukaryotic ribosomal subunit. During the assembly of the SSU processome in the nucleolus, many ribosome biogenesis factors, an RNA chaperone and ribosomal proteins associate with the nascent pre-rRNA and work in concert to generate RNA folding, modifications, rearrangements and cleavage as well as targeted degradation of pre-ribosomal RNA by the RNA exosome.</text>
</comment>
<dbReference type="Gene3D" id="2.130.10.10">
    <property type="entry name" value="YVTN repeat-like/Quinoprotein amine dehydrogenase"/>
    <property type="match status" value="1"/>
</dbReference>
<evidence type="ECO:0000256" key="7">
    <source>
        <dbReference type="ARBA" id="ARBA00064570"/>
    </source>
</evidence>
<feature type="compositionally biased region" description="Basic residues" evidence="10">
    <location>
        <begin position="585"/>
        <end position="594"/>
    </location>
</feature>
<dbReference type="InterPro" id="IPR001680">
    <property type="entry name" value="WD40_rpt"/>
</dbReference>
<dbReference type="Pfam" id="PF00400">
    <property type="entry name" value="WD40"/>
    <property type="match status" value="1"/>
</dbReference>
<evidence type="ECO:0000256" key="9">
    <source>
        <dbReference type="PROSITE-ProRule" id="PRU00221"/>
    </source>
</evidence>
<proteinExistence type="predicted"/>
<comment type="caution">
    <text evidence="12">The sequence shown here is derived from an EMBL/GenBank/DDBJ whole genome shotgun (WGS) entry which is preliminary data.</text>
</comment>
<dbReference type="SUPFAM" id="SSF50978">
    <property type="entry name" value="WD40 repeat-like"/>
    <property type="match status" value="1"/>
</dbReference>
<dbReference type="AlphaFoldDB" id="A0AA88PPX8"/>
<feature type="region of interest" description="Disordered" evidence="10">
    <location>
        <begin position="1"/>
        <end position="80"/>
    </location>
</feature>
<dbReference type="SMART" id="SM01033">
    <property type="entry name" value="BING4CT"/>
    <property type="match status" value="1"/>
</dbReference>
<evidence type="ECO:0000313" key="13">
    <source>
        <dbReference type="Proteomes" id="UP001187343"/>
    </source>
</evidence>
<comment type="subcellular location">
    <subcellularLocation>
        <location evidence="1">Nucleus</location>
        <location evidence="1">Nucleolus</location>
    </subcellularLocation>
</comment>
<name>A0AA88PPX8_9TELE</name>
<evidence type="ECO:0000259" key="11">
    <source>
        <dbReference type="SMART" id="SM01033"/>
    </source>
</evidence>
<feature type="compositionally biased region" description="Basic and acidic residues" evidence="10">
    <location>
        <begin position="27"/>
        <end position="43"/>
    </location>
</feature>
<dbReference type="GO" id="GO:0030686">
    <property type="term" value="C:90S preribosome"/>
    <property type="evidence" value="ECO:0007669"/>
    <property type="project" value="TreeGrafter"/>
</dbReference>
<organism evidence="12 13">
    <name type="scientific">Cirrhinus molitorella</name>
    <name type="common">mud carp</name>
    <dbReference type="NCBI Taxonomy" id="172907"/>
    <lineage>
        <taxon>Eukaryota</taxon>
        <taxon>Metazoa</taxon>
        <taxon>Chordata</taxon>
        <taxon>Craniata</taxon>
        <taxon>Vertebrata</taxon>
        <taxon>Euteleostomi</taxon>
        <taxon>Actinopterygii</taxon>
        <taxon>Neopterygii</taxon>
        <taxon>Teleostei</taxon>
        <taxon>Ostariophysi</taxon>
        <taxon>Cypriniformes</taxon>
        <taxon>Cyprinidae</taxon>
        <taxon>Labeoninae</taxon>
        <taxon>Labeonini</taxon>
        <taxon>Cirrhinus</taxon>
    </lineage>
</organism>
<feature type="domain" description="BING4 C-terminal" evidence="11">
    <location>
        <begin position="411"/>
        <end position="489"/>
    </location>
</feature>
<dbReference type="PANTHER" id="PTHR14085">
    <property type="entry name" value="WD-REPEAT PROTEIN BING4"/>
    <property type="match status" value="1"/>
</dbReference>
<dbReference type="SMART" id="SM00320">
    <property type="entry name" value="WD40"/>
    <property type="match status" value="3"/>
</dbReference>
<dbReference type="InterPro" id="IPR040315">
    <property type="entry name" value="WDR46/Utp7"/>
</dbReference>
<keyword evidence="5" id="KW-0539">Nucleus</keyword>
<evidence type="ECO:0000313" key="12">
    <source>
        <dbReference type="EMBL" id="KAK2899075.1"/>
    </source>
</evidence>
<feature type="compositionally biased region" description="Basic and acidic residues" evidence="10">
    <location>
        <begin position="60"/>
        <end position="71"/>
    </location>
</feature>